<evidence type="ECO:0000256" key="4">
    <source>
        <dbReference type="ARBA" id="ARBA00022694"/>
    </source>
</evidence>
<comment type="caution">
    <text evidence="11">The sequence shown here is derived from an EMBL/GenBank/DDBJ whole genome shotgun (WGS) entry which is preliminary data.</text>
</comment>
<dbReference type="NCBIfam" id="TIGR02432">
    <property type="entry name" value="lysidine_TilS_N"/>
    <property type="match status" value="1"/>
</dbReference>
<evidence type="ECO:0000313" key="11">
    <source>
        <dbReference type="EMBL" id="GFZ76839.1"/>
    </source>
</evidence>
<dbReference type="InterPro" id="IPR012094">
    <property type="entry name" value="tRNA_Ile_lys_synt"/>
</dbReference>
<comment type="subcellular location">
    <subcellularLocation>
        <location evidence="1 8">Cytoplasm</location>
    </subcellularLocation>
</comment>
<evidence type="ECO:0000256" key="5">
    <source>
        <dbReference type="ARBA" id="ARBA00022741"/>
    </source>
</evidence>
<dbReference type="Gene3D" id="1.20.59.20">
    <property type="match status" value="1"/>
</dbReference>
<organism evidence="11 12">
    <name type="scientific">Pseudohongiella nitratireducens</name>
    <dbReference type="NCBI Taxonomy" id="1768907"/>
    <lineage>
        <taxon>Bacteria</taxon>
        <taxon>Pseudomonadati</taxon>
        <taxon>Pseudomonadota</taxon>
        <taxon>Gammaproteobacteria</taxon>
        <taxon>Pseudomonadales</taxon>
        <taxon>Pseudohongiellaceae</taxon>
        <taxon>Pseudohongiella</taxon>
    </lineage>
</organism>
<comment type="domain">
    <text evidence="8">The N-terminal region contains the highly conserved SGGXDS motif, predicted to be a P-loop motif involved in ATP binding.</text>
</comment>
<keyword evidence="2 8" id="KW-0963">Cytoplasm</keyword>
<comment type="similarity">
    <text evidence="8">Belongs to the tRNA(Ile)-lysidine synthase family.</text>
</comment>
<comment type="catalytic activity">
    <reaction evidence="7 8">
        <text>cytidine(34) in tRNA(Ile2) + L-lysine + ATP = lysidine(34) in tRNA(Ile2) + AMP + diphosphate + H(+)</text>
        <dbReference type="Rhea" id="RHEA:43744"/>
        <dbReference type="Rhea" id="RHEA-COMP:10625"/>
        <dbReference type="Rhea" id="RHEA-COMP:10670"/>
        <dbReference type="ChEBI" id="CHEBI:15378"/>
        <dbReference type="ChEBI" id="CHEBI:30616"/>
        <dbReference type="ChEBI" id="CHEBI:32551"/>
        <dbReference type="ChEBI" id="CHEBI:33019"/>
        <dbReference type="ChEBI" id="CHEBI:82748"/>
        <dbReference type="ChEBI" id="CHEBI:83665"/>
        <dbReference type="ChEBI" id="CHEBI:456215"/>
        <dbReference type="EC" id="6.3.4.19"/>
    </reaction>
</comment>
<dbReference type="SUPFAM" id="SSF82829">
    <property type="entry name" value="MesJ substrate recognition domain-like"/>
    <property type="match status" value="1"/>
</dbReference>
<proteinExistence type="inferred from homology"/>
<gene>
    <name evidence="8 11" type="primary">tilS</name>
    <name evidence="11" type="ORF">GCM10011403_19800</name>
</gene>
<dbReference type="CDD" id="cd01992">
    <property type="entry name" value="TilS_N"/>
    <property type="match status" value="1"/>
</dbReference>
<dbReference type="Pfam" id="PF01171">
    <property type="entry name" value="ATP_bind_3"/>
    <property type="match status" value="1"/>
</dbReference>
<dbReference type="InterPro" id="IPR012796">
    <property type="entry name" value="Lysidine-tRNA-synth_C"/>
</dbReference>
<dbReference type="Gene3D" id="3.40.50.620">
    <property type="entry name" value="HUPs"/>
    <property type="match status" value="1"/>
</dbReference>
<evidence type="ECO:0000256" key="3">
    <source>
        <dbReference type="ARBA" id="ARBA00022598"/>
    </source>
</evidence>
<keyword evidence="4 8" id="KW-0819">tRNA processing</keyword>
<evidence type="ECO:0000313" key="12">
    <source>
        <dbReference type="Proteomes" id="UP000627715"/>
    </source>
</evidence>
<dbReference type="Proteomes" id="UP000627715">
    <property type="component" value="Unassembled WGS sequence"/>
</dbReference>
<feature type="region of interest" description="Disordered" evidence="9">
    <location>
        <begin position="373"/>
        <end position="394"/>
    </location>
</feature>
<dbReference type="AlphaFoldDB" id="A0A916QLP7"/>
<evidence type="ECO:0000256" key="7">
    <source>
        <dbReference type="ARBA" id="ARBA00048539"/>
    </source>
</evidence>
<evidence type="ECO:0000256" key="9">
    <source>
        <dbReference type="SAM" id="MobiDB-lite"/>
    </source>
</evidence>
<keyword evidence="5 8" id="KW-0547">Nucleotide-binding</keyword>
<feature type="compositionally biased region" description="Pro residues" evidence="9">
    <location>
        <begin position="383"/>
        <end position="392"/>
    </location>
</feature>
<dbReference type="PANTHER" id="PTHR43033">
    <property type="entry name" value="TRNA(ILE)-LYSIDINE SYNTHASE-RELATED"/>
    <property type="match status" value="1"/>
</dbReference>
<dbReference type="Pfam" id="PF09179">
    <property type="entry name" value="TilS"/>
    <property type="match status" value="1"/>
</dbReference>
<reference evidence="11" key="1">
    <citation type="journal article" date="2014" name="Int. J. Syst. Evol. Microbiol.">
        <title>Complete genome sequence of Corynebacterium casei LMG S-19264T (=DSM 44701T), isolated from a smear-ripened cheese.</title>
        <authorList>
            <consortium name="US DOE Joint Genome Institute (JGI-PGF)"/>
            <person name="Walter F."/>
            <person name="Albersmeier A."/>
            <person name="Kalinowski J."/>
            <person name="Ruckert C."/>
        </authorList>
    </citation>
    <scope>NUCLEOTIDE SEQUENCE</scope>
    <source>
        <strain evidence="11">CGMCC 1.15425</strain>
    </source>
</reference>
<evidence type="ECO:0000256" key="2">
    <source>
        <dbReference type="ARBA" id="ARBA00022490"/>
    </source>
</evidence>
<dbReference type="PANTHER" id="PTHR43033:SF1">
    <property type="entry name" value="TRNA(ILE)-LYSIDINE SYNTHASE-RELATED"/>
    <property type="match status" value="1"/>
</dbReference>
<feature type="compositionally biased region" description="Low complexity" evidence="9">
    <location>
        <begin position="373"/>
        <end position="382"/>
    </location>
</feature>
<evidence type="ECO:0000256" key="6">
    <source>
        <dbReference type="ARBA" id="ARBA00022840"/>
    </source>
</evidence>
<evidence type="ECO:0000256" key="8">
    <source>
        <dbReference type="HAMAP-Rule" id="MF_01161"/>
    </source>
</evidence>
<dbReference type="HAMAP" id="MF_01161">
    <property type="entry name" value="tRNA_Ile_lys_synt"/>
    <property type="match status" value="1"/>
</dbReference>
<feature type="binding site" evidence="8">
    <location>
        <begin position="35"/>
        <end position="40"/>
    </location>
    <ligand>
        <name>ATP</name>
        <dbReference type="ChEBI" id="CHEBI:30616"/>
    </ligand>
</feature>
<dbReference type="GO" id="GO:0005737">
    <property type="term" value="C:cytoplasm"/>
    <property type="evidence" value="ECO:0007669"/>
    <property type="project" value="UniProtKB-SubCell"/>
</dbReference>
<dbReference type="EC" id="6.3.4.19" evidence="8"/>
<dbReference type="GO" id="GO:0006400">
    <property type="term" value="P:tRNA modification"/>
    <property type="evidence" value="ECO:0007669"/>
    <property type="project" value="UniProtKB-UniRule"/>
</dbReference>
<dbReference type="Pfam" id="PF11734">
    <property type="entry name" value="TilS_C"/>
    <property type="match status" value="1"/>
</dbReference>
<dbReference type="SMART" id="SM00977">
    <property type="entry name" value="TilS_C"/>
    <property type="match status" value="1"/>
</dbReference>
<evidence type="ECO:0000259" key="10">
    <source>
        <dbReference type="SMART" id="SM00977"/>
    </source>
</evidence>
<dbReference type="InterPro" id="IPR015262">
    <property type="entry name" value="tRNA_Ile_lys_synt_subst-bd"/>
</dbReference>
<feature type="domain" description="Lysidine-tRNA(Ile) synthetase C-terminal" evidence="10">
    <location>
        <begin position="419"/>
        <end position="491"/>
    </location>
</feature>
<dbReference type="InterPro" id="IPR014729">
    <property type="entry name" value="Rossmann-like_a/b/a_fold"/>
</dbReference>
<dbReference type="GO" id="GO:0005524">
    <property type="term" value="F:ATP binding"/>
    <property type="evidence" value="ECO:0007669"/>
    <property type="project" value="UniProtKB-UniRule"/>
</dbReference>
<keyword evidence="3 8" id="KW-0436">Ligase</keyword>
<name>A0A916QLP7_9GAMM</name>
<dbReference type="OrthoDB" id="9807403at2"/>
<reference evidence="11" key="2">
    <citation type="submission" date="2020-09" db="EMBL/GenBank/DDBJ databases">
        <authorList>
            <person name="Sun Q."/>
            <person name="Zhou Y."/>
        </authorList>
    </citation>
    <scope>NUCLEOTIDE SEQUENCE</scope>
    <source>
        <strain evidence="11">CGMCC 1.15425</strain>
    </source>
</reference>
<keyword evidence="6 8" id="KW-0067">ATP-binding</keyword>
<dbReference type="NCBIfam" id="TIGR02433">
    <property type="entry name" value="lysidine_TilS_C"/>
    <property type="match status" value="1"/>
</dbReference>
<dbReference type="SUPFAM" id="SSF52402">
    <property type="entry name" value="Adenine nucleotide alpha hydrolases-like"/>
    <property type="match status" value="1"/>
</dbReference>
<dbReference type="InterPro" id="IPR011063">
    <property type="entry name" value="TilS/TtcA_N"/>
</dbReference>
<accession>A0A916QLP7</accession>
<comment type="function">
    <text evidence="8">Ligates lysine onto the cytidine present at position 34 of the AUA codon-specific tRNA(Ile) that contains the anticodon CAU, in an ATP-dependent manner. Cytidine is converted to lysidine, thus changing the amino acid specificity of the tRNA from methionine to isoleucine.</text>
</comment>
<dbReference type="InterPro" id="IPR012795">
    <property type="entry name" value="tRNA_Ile_lys_synt_N"/>
</dbReference>
<dbReference type="SUPFAM" id="SSF56037">
    <property type="entry name" value="PheT/TilS domain"/>
    <property type="match status" value="1"/>
</dbReference>
<protein>
    <recommendedName>
        <fullName evidence="8">tRNA(Ile)-lysidine synthase</fullName>
        <ecNumber evidence="8">6.3.4.19</ecNumber>
    </recommendedName>
    <alternativeName>
        <fullName evidence="8">tRNA(Ile)-2-lysyl-cytidine synthase</fullName>
    </alternativeName>
    <alternativeName>
        <fullName evidence="8">tRNA(Ile)-lysidine synthetase</fullName>
    </alternativeName>
</protein>
<evidence type="ECO:0000256" key="1">
    <source>
        <dbReference type="ARBA" id="ARBA00004496"/>
    </source>
</evidence>
<sequence length="496" mass="55582">MSDQVPDQLLDRLQETLAGLLQAMPNVRGVVIALSGGMDSMVLLDLCSRLQSEFPSFYPQLSWRVIHVNHGLHEDADHWQRHCLNACEQRSMSCQSFSLHLRNKLSSSSGEGLEAMARQARYQVIAENMQAHEVLLTAHHAQDQGETVLFRLLRGAGPRGLSGMQQAATVPGSPSYPLWRPLLGELPEDLRAYAASRASFGATSWTETRAGSGQMRWIEDSSNQDIAFSRNYLRHRVIPDIARRWPGWLSSVERSADICRDTEQLLQSLANQWLADCQGKQPGHLSVQGLLQHSQAERDVMLRQWLWLHCDQWAGQTVLEQLTSLLVAAEDRQPQLNWQNRVIRRYRDELLVTYKLPALSALPEGGYEWALAPASEPSRSSQPPQPQPPQPLVLPGNGRLLLEPVAQSGMRWPVAGGVVQVSYRQDGIKARLPGRPGKSLKQLWQEAGVPPWLRERSPLLYIGGELAWIAGIGVCDGFQAPAFEPGWLPRWEMPEE</sequence>
<dbReference type="GO" id="GO:0032267">
    <property type="term" value="F:tRNA(Ile)-lysidine synthase activity"/>
    <property type="evidence" value="ECO:0007669"/>
    <property type="project" value="UniProtKB-EC"/>
</dbReference>
<keyword evidence="12" id="KW-1185">Reference proteome</keyword>
<dbReference type="EMBL" id="BMIY01000008">
    <property type="protein sequence ID" value="GFZ76839.1"/>
    <property type="molecule type" value="Genomic_DNA"/>
</dbReference>